<sequence>MPTALPRTPKHNPHVDQETLQQLDDEITQLEARIISLKQTRNTLIPIARLHPEILQDIFFLVHISSPQYSKGKASLLITWVSHTWRELAHHTSLLWSQIDFIGPMDWIETALTHANQHVLEFHLDCASRRDGSQSSVGQDKGNDALSALCLSNLPRIKVLDIHSASGSAHFREPTKAWTTPAPLLVELQLHAVFLPKNLFSGTCPSLQSLILHTCPVDWEMFPATPRLKKLSIGFPTPLTTVETIVKILQGVTSTLEELTLHSALGSSFHNSHLTHDRLVLEHLKVLCIYMAYPRDIKALLDHLTLPGLVDIRFETRGDATEPIDSVAGALVSTRNAGRWKIHDLDISSPSLPTILRIKEGIRGADNLSPANPAHHTAIEAVLVLYNCRLRNIVEYFSGTMCTVDTLGLGSTLWPLLITLFQEQNDELSAAVGPAQAPDYILNQDELTRGRNMIWFYDLKTFKICNVDGPKELDALYPDELQSLAMWLGWRKKLGVQLERLIMSQVSVPPLAWLHETFEGLVGDFELVDVNATEEIS</sequence>
<accession>A0ACD3ARF0</accession>
<reference evidence="1 2" key="1">
    <citation type="journal article" date="2019" name="Nat. Ecol. Evol.">
        <title>Megaphylogeny resolves global patterns of mushroom evolution.</title>
        <authorList>
            <person name="Varga T."/>
            <person name="Krizsan K."/>
            <person name="Foldi C."/>
            <person name="Dima B."/>
            <person name="Sanchez-Garcia M."/>
            <person name="Sanchez-Ramirez S."/>
            <person name="Szollosi G.J."/>
            <person name="Szarkandi J.G."/>
            <person name="Papp V."/>
            <person name="Albert L."/>
            <person name="Andreopoulos W."/>
            <person name="Angelini C."/>
            <person name="Antonin V."/>
            <person name="Barry K.W."/>
            <person name="Bougher N.L."/>
            <person name="Buchanan P."/>
            <person name="Buyck B."/>
            <person name="Bense V."/>
            <person name="Catcheside P."/>
            <person name="Chovatia M."/>
            <person name="Cooper J."/>
            <person name="Damon W."/>
            <person name="Desjardin D."/>
            <person name="Finy P."/>
            <person name="Geml J."/>
            <person name="Haridas S."/>
            <person name="Hughes K."/>
            <person name="Justo A."/>
            <person name="Karasinski D."/>
            <person name="Kautmanova I."/>
            <person name="Kiss B."/>
            <person name="Kocsube S."/>
            <person name="Kotiranta H."/>
            <person name="LaButti K.M."/>
            <person name="Lechner B.E."/>
            <person name="Liimatainen K."/>
            <person name="Lipzen A."/>
            <person name="Lukacs Z."/>
            <person name="Mihaltcheva S."/>
            <person name="Morgado L.N."/>
            <person name="Niskanen T."/>
            <person name="Noordeloos M.E."/>
            <person name="Ohm R.A."/>
            <person name="Ortiz-Santana B."/>
            <person name="Ovrebo C."/>
            <person name="Racz N."/>
            <person name="Riley R."/>
            <person name="Savchenko A."/>
            <person name="Shiryaev A."/>
            <person name="Soop K."/>
            <person name="Spirin V."/>
            <person name="Szebenyi C."/>
            <person name="Tomsovsky M."/>
            <person name="Tulloss R.E."/>
            <person name="Uehling J."/>
            <person name="Grigoriev I.V."/>
            <person name="Vagvolgyi C."/>
            <person name="Papp T."/>
            <person name="Martin F.M."/>
            <person name="Miettinen O."/>
            <person name="Hibbett D.S."/>
            <person name="Nagy L.G."/>
        </authorList>
    </citation>
    <scope>NUCLEOTIDE SEQUENCE [LARGE SCALE GENOMIC DNA]</scope>
    <source>
        <strain evidence="1 2">NL-1719</strain>
    </source>
</reference>
<evidence type="ECO:0000313" key="2">
    <source>
        <dbReference type="Proteomes" id="UP000308600"/>
    </source>
</evidence>
<dbReference type="EMBL" id="ML208374">
    <property type="protein sequence ID" value="TFK67507.1"/>
    <property type="molecule type" value="Genomic_DNA"/>
</dbReference>
<gene>
    <name evidence="1" type="ORF">BDN72DRAFT_842940</name>
</gene>
<protein>
    <submittedName>
        <fullName evidence="1">Uncharacterized protein</fullName>
    </submittedName>
</protein>
<name>A0ACD3ARF0_9AGAR</name>
<keyword evidence="2" id="KW-1185">Reference proteome</keyword>
<proteinExistence type="predicted"/>
<evidence type="ECO:0000313" key="1">
    <source>
        <dbReference type="EMBL" id="TFK67507.1"/>
    </source>
</evidence>
<dbReference type="Proteomes" id="UP000308600">
    <property type="component" value="Unassembled WGS sequence"/>
</dbReference>
<organism evidence="1 2">
    <name type="scientific">Pluteus cervinus</name>
    <dbReference type="NCBI Taxonomy" id="181527"/>
    <lineage>
        <taxon>Eukaryota</taxon>
        <taxon>Fungi</taxon>
        <taxon>Dikarya</taxon>
        <taxon>Basidiomycota</taxon>
        <taxon>Agaricomycotina</taxon>
        <taxon>Agaricomycetes</taxon>
        <taxon>Agaricomycetidae</taxon>
        <taxon>Agaricales</taxon>
        <taxon>Pluteineae</taxon>
        <taxon>Pluteaceae</taxon>
        <taxon>Pluteus</taxon>
    </lineage>
</organism>